<keyword evidence="5 11" id="KW-0347">Helicase</keyword>
<dbReference type="RefSeq" id="WP_126792178.1">
    <property type="nucleotide sequence ID" value="NZ_PIPI01000003.1"/>
</dbReference>
<evidence type="ECO:0000256" key="4">
    <source>
        <dbReference type="ARBA" id="ARBA00022801"/>
    </source>
</evidence>
<dbReference type="Pfam" id="PF13245">
    <property type="entry name" value="AAA_19"/>
    <property type="match status" value="1"/>
</dbReference>
<evidence type="ECO:0000313" key="15">
    <source>
        <dbReference type="Proteomes" id="UP000288212"/>
    </source>
</evidence>
<gene>
    <name evidence="11 14" type="primary">recD</name>
    <name evidence="14" type="ORF">CWE06_06025</name>
</gene>
<dbReference type="Pfam" id="PF21185">
    <property type="entry name" value="RecD_N"/>
    <property type="match status" value="1"/>
</dbReference>
<proteinExistence type="inferred from homology"/>
<dbReference type="EMBL" id="PIPI01000003">
    <property type="protein sequence ID" value="RUO20181.1"/>
    <property type="molecule type" value="Genomic_DNA"/>
</dbReference>
<dbReference type="InterPro" id="IPR050534">
    <property type="entry name" value="Coronavir_polyprotein_1ab"/>
</dbReference>
<comment type="similarity">
    <text evidence="11">Belongs to the RecD family.</text>
</comment>
<feature type="binding site" evidence="11">
    <location>
        <begin position="219"/>
        <end position="226"/>
    </location>
    <ligand>
        <name>ATP</name>
        <dbReference type="ChEBI" id="CHEBI:30616"/>
    </ligand>
</feature>
<evidence type="ECO:0000256" key="11">
    <source>
        <dbReference type="HAMAP-Rule" id="MF_01487"/>
    </source>
</evidence>
<evidence type="ECO:0000256" key="10">
    <source>
        <dbReference type="ARBA" id="ARBA00023235"/>
    </source>
</evidence>
<comment type="subunit">
    <text evidence="11">Heterotrimer of RecB, RecC and RecD. All subunits contribute to DNA-binding.</text>
</comment>
<organism evidence="14 15">
    <name type="scientific">Aliidiomarina haloalkalitolerans</name>
    <dbReference type="NCBI Taxonomy" id="859059"/>
    <lineage>
        <taxon>Bacteria</taxon>
        <taxon>Pseudomonadati</taxon>
        <taxon>Pseudomonadota</taxon>
        <taxon>Gammaproteobacteria</taxon>
        <taxon>Alteromonadales</taxon>
        <taxon>Idiomarinaceae</taxon>
        <taxon>Aliidiomarina</taxon>
    </lineage>
</organism>
<evidence type="ECO:0000256" key="9">
    <source>
        <dbReference type="ARBA" id="ARBA00023204"/>
    </source>
</evidence>
<sequence>MTKLDISLADALAAWQEQGWLRPLDRSLAMMLLRQGASDFEALMAALVSHQIGRGHTCLSLVELATDPQRTLDIPPAQWEARNAYLMHSSALMKNLLKPTELLCQVLGENDLKQLSTRWLEQARQGQTCAWQPEQKATGLHPLVYDEHTQLLFLRRYWSYEQRINHWLYERMQRSAEQVDAATIKAIVERLIPDVTEHPSWQRIACANAAQQSFSVITGGPGTGKTYTVLRVLATLSELHRVTAPERTLRIALAAPTGKAAARMQESISQSLQETQSDEFNQLQTILPAKASTLHRLLGSQRNSRYFRHHRGMPLPYDVVVIDEASMIDTEMFDALLDALAPSTRLILLGDKDQLAPVEAGSILAALCQGAEHGGYSASHWQRLQAASGEPLPAETQTAGSQTRLDHVVMLRKSMRFSGAIADLAMAVNACDVEAANAVLAAHAAMPSSPVQVVETRQPQNAAVAANWLSPQLLSGYDNFVKACGETPSPEETDTWALRVLSAYGEFQFLTALRAGPYGQKAVNTAVAGHFGQTPDHWYHGRPVMVTANDYSLSLNNGDIGIALNHPESGLLKVVFPGKEPGTVRWVLPSRLAQVETVYAMTVHKSQGSEFAHAVLVLPDRSSPVLTKELIYTGITRAKKQLTLVIPNQQVWRQALQQRIERLGGLFGR</sequence>
<keyword evidence="1 11" id="KW-0540">Nuclease</keyword>
<dbReference type="Gene3D" id="1.10.10.1020">
    <property type="entry name" value="RecBCD complex, subunit RecD, N-terminal domain"/>
    <property type="match status" value="1"/>
</dbReference>
<dbReference type="Gene3D" id="3.40.50.300">
    <property type="entry name" value="P-loop containing nucleotide triphosphate hydrolases"/>
    <property type="match status" value="3"/>
</dbReference>
<dbReference type="OrthoDB" id="9803432at2"/>
<evidence type="ECO:0000256" key="2">
    <source>
        <dbReference type="ARBA" id="ARBA00022741"/>
    </source>
</evidence>
<dbReference type="InterPro" id="IPR027785">
    <property type="entry name" value="UvrD-like_helicase_C"/>
</dbReference>
<feature type="domain" description="UvrD-like helicase C-terminal" evidence="12">
    <location>
        <begin position="598"/>
        <end position="645"/>
    </location>
</feature>
<dbReference type="GO" id="GO:0017116">
    <property type="term" value="F:single-stranded DNA helicase activity"/>
    <property type="evidence" value="ECO:0007669"/>
    <property type="project" value="TreeGrafter"/>
</dbReference>
<dbReference type="CDD" id="cd18809">
    <property type="entry name" value="SF1_C_RecD"/>
    <property type="match status" value="1"/>
</dbReference>
<keyword evidence="3 11" id="KW-0227">DNA damage</keyword>
<dbReference type="CDD" id="cd17933">
    <property type="entry name" value="DEXSc_RecD-like"/>
    <property type="match status" value="1"/>
</dbReference>
<evidence type="ECO:0000259" key="13">
    <source>
        <dbReference type="Pfam" id="PF21185"/>
    </source>
</evidence>
<evidence type="ECO:0000256" key="7">
    <source>
        <dbReference type="ARBA" id="ARBA00022840"/>
    </source>
</evidence>
<dbReference type="PANTHER" id="PTHR43788:SF6">
    <property type="entry name" value="DNA HELICASE B"/>
    <property type="match status" value="1"/>
</dbReference>
<dbReference type="InterPro" id="IPR041851">
    <property type="entry name" value="RecD_N_sf"/>
</dbReference>
<evidence type="ECO:0000256" key="1">
    <source>
        <dbReference type="ARBA" id="ARBA00022722"/>
    </source>
</evidence>
<keyword evidence="7 11" id="KW-0067">ATP-binding</keyword>
<dbReference type="GO" id="GO:0000724">
    <property type="term" value="P:double-strand break repair via homologous recombination"/>
    <property type="evidence" value="ECO:0007669"/>
    <property type="project" value="UniProtKB-UniRule"/>
</dbReference>
<dbReference type="PANTHER" id="PTHR43788">
    <property type="entry name" value="DNA2/NAM7 HELICASE FAMILY MEMBER"/>
    <property type="match status" value="1"/>
</dbReference>
<dbReference type="GO" id="GO:0016887">
    <property type="term" value="F:ATP hydrolysis activity"/>
    <property type="evidence" value="ECO:0007669"/>
    <property type="project" value="RHEA"/>
</dbReference>
<dbReference type="AlphaFoldDB" id="A0A432VUQ6"/>
<keyword evidence="2 11" id="KW-0547">Nucleotide-binding</keyword>
<keyword evidence="8 11" id="KW-0238">DNA-binding</keyword>
<keyword evidence="4 11" id="KW-0378">Hydrolase</keyword>
<comment type="function">
    <text evidence="11">A helicase/nuclease that prepares dsDNA breaks (DSB) for recombinational DNA repair. Binds to DSBs and unwinds DNA via a highly rapid and processive ATP-dependent bidirectional helicase activity. Unwinds dsDNA until it encounters a Chi (crossover hotspot instigator) sequence from the 3' direction. Cuts ssDNA a few nucleotides 3' to the Chi site. The properties and activities of the enzyme are changed at Chi. The Chi-altered holoenzyme produces a long 3'-ssDNA overhang and facilitates RecA-binding to the ssDNA for homologous DNA recombination and repair. Holoenzyme degrades any linearized DNA that is unable to undergo homologous recombination. In the holoenzyme this subunit has ssDNA-dependent ATPase and 5'-3' helicase activity. When added to pre-assembled RecBC greatly stimulates nuclease activity and augments holoenzyme processivity. Negatively regulates the RecA-loading ability of RecBCD.</text>
</comment>
<dbReference type="Proteomes" id="UP000288212">
    <property type="component" value="Unassembled WGS sequence"/>
</dbReference>
<keyword evidence="9 11" id="KW-0234">DNA repair</keyword>
<reference evidence="14 15" key="1">
    <citation type="journal article" date="2011" name="Front. Microbiol.">
        <title>Genomic signatures of strain selection and enhancement in Bacillus atrophaeus var. globigii, a historical biowarfare simulant.</title>
        <authorList>
            <person name="Gibbons H.S."/>
            <person name="Broomall S.M."/>
            <person name="McNew L.A."/>
            <person name="Daligault H."/>
            <person name="Chapman C."/>
            <person name="Bruce D."/>
            <person name="Karavis M."/>
            <person name="Krepps M."/>
            <person name="McGregor P.A."/>
            <person name="Hong C."/>
            <person name="Park K.H."/>
            <person name="Akmal A."/>
            <person name="Feldman A."/>
            <person name="Lin J.S."/>
            <person name="Chang W.E."/>
            <person name="Higgs B.W."/>
            <person name="Demirev P."/>
            <person name="Lindquist J."/>
            <person name="Liem A."/>
            <person name="Fochler E."/>
            <person name="Read T.D."/>
            <person name="Tapia R."/>
            <person name="Johnson S."/>
            <person name="Bishop-Lilly K.A."/>
            <person name="Detter C."/>
            <person name="Han C."/>
            <person name="Sozhamannan S."/>
            <person name="Rosenzweig C.N."/>
            <person name="Skowronski E.W."/>
        </authorList>
    </citation>
    <scope>NUCLEOTIDE SEQUENCE [LARGE SCALE GENOMIC DNA]</scope>
    <source>
        <strain evidence="14 15">AK5</strain>
    </source>
</reference>
<dbReference type="NCBIfam" id="TIGR01447">
    <property type="entry name" value="recD"/>
    <property type="match status" value="1"/>
</dbReference>
<dbReference type="EC" id="5.6.2.3" evidence="11"/>
<dbReference type="InterPro" id="IPR027417">
    <property type="entry name" value="P-loop_NTPase"/>
</dbReference>
<accession>A0A432VUQ6</accession>
<name>A0A432VUQ6_9GAMM</name>
<evidence type="ECO:0000256" key="5">
    <source>
        <dbReference type="ARBA" id="ARBA00022806"/>
    </source>
</evidence>
<keyword evidence="15" id="KW-1185">Reference proteome</keyword>
<dbReference type="SUPFAM" id="SSF52540">
    <property type="entry name" value="P-loop containing nucleoside triphosphate hydrolases"/>
    <property type="match status" value="1"/>
</dbReference>
<evidence type="ECO:0000256" key="6">
    <source>
        <dbReference type="ARBA" id="ARBA00022839"/>
    </source>
</evidence>
<keyword evidence="6 11" id="KW-0269">Exonuclease</keyword>
<feature type="domain" description="RecBCD enzyme subunit RecD N-terminal" evidence="13">
    <location>
        <begin position="17"/>
        <end position="81"/>
    </location>
</feature>
<dbReference type="GO" id="GO:0003677">
    <property type="term" value="F:DNA binding"/>
    <property type="evidence" value="ECO:0007669"/>
    <property type="project" value="UniProtKB-UniRule"/>
</dbReference>
<dbReference type="GO" id="GO:0009338">
    <property type="term" value="C:exodeoxyribonuclease V complex"/>
    <property type="evidence" value="ECO:0007669"/>
    <property type="project" value="InterPro"/>
</dbReference>
<comment type="caution">
    <text evidence="14">The sequence shown here is derived from an EMBL/GenBank/DDBJ whole genome shotgun (WGS) entry which is preliminary data.</text>
</comment>
<dbReference type="GO" id="GO:0005524">
    <property type="term" value="F:ATP binding"/>
    <property type="evidence" value="ECO:0007669"/>
    <property type="project" value="UniProtKB-UniRule"/>
</dbReference>
<evidence type="ECO:0000259" key="12">
    <source>
        <dbReference type="Pfam" id="PF13538"/>
    </source>
</evidence>
<dbReference type="GO" id="GO:0008854">
    <property type="term" value="F:exodeoxyribonuclease V activity"/>
    <property type="evidence" value="ECO:0007669"/>
    <property type="project" value="InterPro"/>
</dbReference>
<dbReference type="InterPro" id="IPR006344">
    <property type="entry name" value="RecD"/>
</dbReference>
<comment type="miscellaneous">
    <text evidence="11">In the RecBCD complex, RecB has a slow 3'-5' helicase, an exonuclease activity and loads RecA onto ssDNA, RecD has a fast 5'-3' helicase activity, while RecC stimulates the ATPase and processivity of the RecB helicase and contributes to recognition of the Chi site.</text>
</comment>
<evidence type="ECO:0000256" key="3">
    <source>
        <dbReference type="ARBA" id="ARBA00022763"/>
    </source>
</evidence>
<protein>
    <recommendedName>
        <fullName evidence="11">RecBCD enzyme subunit RecD</fullName>
        <ecNumber evidence="11">5.6.2.3</ecNumber>
    </recommendedName>
    <alternativeName>
        <fullName evidence="11">DNA 5'-3' helicase subunit RecD</fullName>
    </alternativeName>
    <alternativeName>
        <fullName evidence="11">Exonuclease V subunit RecD</fullName>
        <shortName evidence="11">ExoV subunit RecD</shortName>
    </alternativeName>
    <alternativeName>
        <fullName evidence="11">Helicase/nuclease RecBCD subunit RecD</fullName>
    </alternativeName>
</protein>
<evidence type="ECO:0000313" key="14">
    <source>
        <dbReference type="EMBL" id="RUO20181.1"/>
    </source>
</evidence>
<dbReference type="GO" id="GO:0043139">
    <property type="term" value="F:5'-3' DNA helicase activity"/>
    <property type="evidence" value="ECO:0007669"/>
    <property type="project" value="UniProtKB-UniRule"/>
</dbReference>
<dbReference type="InterPro" id="IPR049550">
    <property type="entry name" value="RecD_N"/>
</dbReference>
<dbReference type="Pfam" id="PF13538">
    <property type="entry name" value="UvrD_C_2"/>
    <property type="match status" value="1"/>
</dbReference>
<evidence type="ECO:0000256" key="8">
    <source>
        <dbReference type="ARBA" id="ARBA00023125"/>
    </source>
</evidence>
<keyword evidence="10 11" id="KW-0413">Isomerase</keyword>
<comment type="catalytic activity">
    <reaction evidence="11">
        <text>ATP + H2O = ADP + phosphate + H(+)</text>
        <dbReference type="Rhea" id="RHEA:13065"/>
        <dbReference type="ChEBI" id="CHEBI:15377"/>
        <dbReference type="ChEBI" id="CHEBI:15378"/>
        <dbReference type="ChEBI" id="CHEBI:30616"/>
        <dbReference type="ChEBI" id="CHEBI:43474"/>
        <dbReference type="ChEBI" id="CHEBI:456216"/>
        <dbReference type="EC" id="5.6.2.3"/>
    </reaction>
</comment>
<dbReference type="HAMAP" id="MF_01487">
    <property type="entry name" value="RecD"/>
    <property type="match status" value="1"/>
</dbReference>